<name>A0A8S4QMD3_9NEOP</name>
<organism evidence="1 2">
    <name type="scientific">Pararge aegeria aegeria</name>
    <dbReference type="NCBI Taxonomy" id="348720"/>
    <lineage>
        <taxon>Eukaryota</taxon>
        <taxon>Metazoa</taxon>
        <taxon>Ecdysozoa</taxon>
        <taxon>Arthropoda</taxon>
        <taxon>Hexapoda</taxon>
        <taxon>Insecta</taxon>
        <taxon>Pterygota</taxon>
        <taxon>Neoptera</taxon>
        <taxon>Endopterygota</taxon>
        <taxon>Lepidoptera</taxon>
        <taxon>Glossata</taxon>
        <taxon>Ditrysia</taxon>
        <taxon>Papilionoidea</taxon>
        <taxon>Nymphalidae</taxon>
        <taxon>Satyrinae</taxon>
        <taxon>Satyrini</taxon>
        <taxon>Parargina</taxon>
        <taxon>Pararge</taxon>
    </lineage>
</organism>
<gene>
    <name evidence="1" type="primary">jg2977</name>
    <name evidence="1" type="ORF">PAEG_LOCUS3076</name>
</gene>
<accession>A0A8S4QMD3</accession>
<proteinExistence type="predicted"/>
<dbReference type="AlphaFoldDB" id="A0A8S4QMD3"/>
<comment type="caution">
    <text evidence="1">The sequence shown here is derived from an EMBL/GenBank/DDBJ whole genome shotgun (WGS) entry which is preliminary data.</text>
</comment>
<dbReference type="EMBL" id="CAKXAJ010009595">
    <property type="protein sequence ID" value="CAH2211244.1"/>
    <property type="molecule type" value="Genomic_DNA"/>
</dbReference>
<keyword evidence="2" id="KW-1185">Reference proteome</keyword>
<sequence>MARTCSINLSSAFVQLMIGVHRGAGGRCGAGGQEYCCGSAFYEIHYECLKRHAGACTADPAGRVEAGTRGGSLQYVLEDIALHVKAPVSTLACPHDDLLSGRSQNPISSLSLQMFHSWGRATCQ</sequence>
<protein>
    <submittedName>
        <fullName evidence="1">Jg2977 protein</fullName>
    </submittedName>
</protein>
<evidence type="ECO:0000313" key="2">
    <source>
        <dbReference type="Proteomes" id="UP000838756"/>
    </source>
</evidence>
<evidence type="ECO:0000313" key="1">
    <source>
        <dbReference type="EMBL" id="CAH2211244.1"/>
    </source>
</evidence>
<reference evidence="1" key="1">
    <citation type="submission" date="2022-03" db="EMBL/GenBank/DDBJ databases">
        <authorList>
            <person name="Lindestad O."/>
        </authorList>
    </citation>
    <scope>NUCLEOTIDE SEQUENCE</scope>
</reference>
<dbReference type="Proteomes" id="UP000838756">
    <property type="component" value="Unassembled WGS sequence"/>
</dbReference>